<feature type="domain" description="DUF4937" evidence="1">
    <location>
        <begin position="2"/>
        <end position="88"/>
    </location>
</feature>
<sequence>MLVKWILCDVRREKRTLFSRAQTSWNALRYIEGFLGQVGGWNVNRPWEACVMGFWKDSQSFQRFMIDFHDRIFEGSAQAETYDSIRIALSLKVEEMKGEEKNLYTALRQGEFLRVSDMATRVGGDLNVAKEQREVWNPALSNAQGMLRGIFSRELEHRERYLVTSIWQDESSLQGFHDQQIPRLRERLDYRRDLEQFVSRTVRLNSRWRVLP</sequence>
<evidence type="ECO:0000313" key="3">
    <source>
        <dbReference type="Proteomes" id="UP001595843"/>
    </source>
</evidence>
<dbReference type="Pfam" id="PF16291">
    <property type="entry name" value="DUF4937"/>
    <property type="match status" value="1"/>
</dbReference>
<accession>A0ABV8JHS3</accession>
<reference evidence="3" key="1">
    <citation type="journal article" date="2019" name="Int. J. Syst. Evol. Microbiol.">
        <title>The Global Catalogue of Microorganisms (GCM) 10K type strain sequencing project: providing services to taxonomists for standard genome sequencing and annotation.</title>
        <authorList>
            <consortium name="The Broad Institute Genomics Platform"/>
            <consortium name="The Broad Institute Genome Sequencing Center for Infectious Disease"/>
            <person name="Wu L."/>
            <person name="Ma J."/>
        </authorList>
    </citation>
    <scope>NUCLEOTIDE SEQUENCE [LARGE SCALE GENOMIC DNA]</scope>
    <source>
        <strain evidence="3">IBRC-M 10813</strain>
    </source>
</reference>
<gene>
    <name evidence="2" type="ORF">ACFOUO_15830</name>
</gene>
<proteinExistence type="predicted"/>
<keyword evidence="3" id="KW-1185">Reference proteome</keyword>
<protein>
    <submittedName>
        <fullName evidence="2">YdbC family protein</fullName>
    </submittedName>
</protein>
<organism evidence="2 3">
    <name type="scientific">Salinithrix halophila</name>
    <dbReference type="NCBI Taxonomy" id="1485204"/>
    <lineage>
        <taxon>Bacteria</taxon>
        <taxon>Bacillati</taxon>
        <taxon>Bacillota</taxon>
        <taxon>Bacilli</taxon>
        <taxon>Bacillales</taxon>
        <taxon>Thermoactinomycetaceae</taxon>
        <taxon>Salinithrix</taxon>
    </lineage>
</organism>
<name>A0ABV8JHS3_9BACL</name>
<dbReference type="InterPro" id="IPR011008">
    <property type="entry name" value="Dimeric_a/b-barrel"/>
</dbReference>
<dbReference type="EMBL" id="JBHSAP010000018">
    <property type="protein sequence ID" value="MFC4078268.1"/>
    <property type="molecule type" value="Genomic_DNA"/>
</dbReference>
<dbReference type="InterPro" id="IPR032555">
    <property type="entry name" value="DUF4937"/>
</dbReference>
<comment type="caution">
    <text evidence="2">The sequence shown here is derived from an EMBL/GenBank/DDBJ whole genome shotgun (WGS) entry which is preliminary data.</text>
</comment>
<evidence type="ECO:0000313" key="2">
    <source>
        <dbReference type="EMBL" id="MFC4078268.1"/>
    </source>
</evidence>
<dbReference type="Proteomes" id="UP001595843">
    <property type="component" value="Unassembled WGS sequence"/>
</dbReference>
<evidence type="ECO:0000259" key="1">
    <source>
        <dbReference type="Pfam" id="PF16291"/>
    </source>
</evidence>
<dbReference type="SUPFAM" id="SSF54909">
    <property type="entry name" value="Dimeric alpha+beta barrel"/>
    <property type="match status" value="1"/>
</dbReference>